<dbReference type="PANTHER" id="PTHR24148:SF78">
    <property type="entry name" value="HETEROKARYON INCOMPATIBILITY DOMAIN-CONTAINING PROTEIN"/>
    <property type="match status" value="1"/>
</dbReference>
<organism evidence="2 3">
    <name type="scientific">Bimuria novae-zelandiae CBS 107.79</name>
    <dbReference type="NCBI Taxonomy" id="1447943"/>
    <lineage>
        <taxon>Eukaryota</taxon>
        <taxon>Fungi</taxon>
        <taxon>Dikarya</taxon>
        <taxon>Ascomycota</taxon>
        <taxon>Pezizomycotina</taxon>
        <taxon>Dothideomycetes</taxon>
        <taxon>Pleosporomycetidae</taxon>
        <taxon>Pleosporales</taxon>
        <taxon>Massarineae</taxon>
        <taxon>Didymosphaeriaceae</taxon>
        <taxon>Bimuria</taxon>
    </lineage>
</organism>
<evidence type="ECO:0000259" key="1">
    <source>
        <dbReference type="Pfam" id="PF06985"/>
    </source>
</evidence>
<dbReference type="Proteomes" id="UP000800036">
    <property type="component" value="Unassembled WGS sequence"/>
</dbReference>
<name>A0A6A5UVS9_9PLEO</name>
<protein>
    <submittedName>
        <fullName evidence="2">HET-domain-containing protein</fullName>
    </submittedName>
</protein>
<dbReference type="PANTHER" id="PTHR24148">
    <property type="entry name" value="ANKYRIN REPEAT DOMAIN-CONTAINING PROTEIN 39 HOMOLOG-RELATED"/>
    <property type="match status" value="1"/>
</dbReference>
<dbReference type="InterPro" id="IPR052895">
    <property type="entry name" value="HetReg/Transcr_Mod"/>
</dbReference>
<dbReference type="Pfam" id="PF06985">
    <property type="entry name" value="HET"/>
    <property type="match status" value="1"/>
</dbReference>
<feature type="domain" description="Heterokaryon incompatibility" evidence="1">
    <location>
        <begin position="50"/>
        <end position="129"/>
    </location>
</feature>
<dbReference type="EMBL" id="ML976719">
    <property type="protein sequence ID" value="KAF1968540.1"/>
    <property type="molecule type" value="Genomic_DNA"/>
</dbReference>
<proteinExistence type="predicted"/>
<dbReference type="OrthoDB" id="2157530at2759"/>
<reference evidence="2" key="1">
    <citation type="journal article" date="2020" name="Stud. Mycol.">
        <title>101 Dothideomycetes genomes: a test case for predicting lifestyles and emergence of pathogens.</title>
        <authorList>
            <person name="Haridas S."/>
            <person name="Albert R."/>
            <person name="Binder M."/>
            <person name="Bloem J."/>
            <person name="Labutti K."/>
            <person name="Salamov A."/>
            <person name="Andreopoulos B."/>
            <person name="Baker S."/>
            <person name="Barry K."/>
            <person name="Bills G."/>
            <person name="Bluhm B."/>
            <person name="Cannon C."/>
            <person name="Castanera R."/>
            <person name="Culley D."/>
            <person name="Daum C."/>
            <person name="Ezra D."/>
            <person name="Gonzalez J."/>
            <person name="Henrissat B."/>
            <person name="Kuo A."/>
            <person name="Liang C."/>
            <person name="Lipzen A."/>
            <person name="Lutzoni F."/>
            <person name="Magnuson J."/>
            <person name="Mondo S."/>
            <person name="Nolan M."/>
            <person name="Ohm R."/>
            <person name="Pangilinan J."/>
            <person name="Park H.-J."/>
            <person name="Ramirez L."/>
            <person name="Alfaro M."/>
            <person name="Sun H."/>
            <person name="Tritt A."/>
            <person name="Yoshinaga Y."/>
            <person name="Zwiers L.-H."/>
            <person name="Turgeon B."/>
            <person name="Goodwin S."/>
            <person name="Spatafora J."/>
            <person name="Crous P."/>
            <person name="Grigoriev I."/>
        </authorList>
    </citation>
    <scope>NUCLEOTIDE SEQUENCE</scope>
    <source>
        <strain evidence="2">CBS 107.79</strain>
    </source>
</reference>
<evidence type="ECO:0000313" key="2">
    <source>
        <dbReference type="EMBL" id="KAF1968540.1"/>
    </source>
</evidence>
<gene>
    <name evidence="2" type="ORF">BU23DRAFT_261268</name>
</gene>
<evidence type="ECO:0000313" key="3">
    <source>
        <dbReference type="Proteomes" id="UP000800036"/>
    </source>
</evidence>
<dbReference type="InterPro" id="IPR010730">
    <property type="entry name" value="HET"/>
</dbReference>
<sequence>MSQYRYSPLSSGHDSIRLLRLMPHDDESADIQCELFEYSLQNPSRGTHLYEALSYVWGDPEKMLPVRMHTHSFNVTVNLHAALLRLRNHYMERILWVDAICIDQDNQEEKEHQIRSMAKIYGQAKCVVV</sequence>
<accession>A0A6A5UVS9</accession>
<keyword evidence="3" id="KW-1185">Reference proteome</keyword>
<dbReference type="AlphaFoldDB" id="A0A6A5UVS9"/>